<dbReference type="AlphaFoldDB" id="A0A9N8VW76"/>
<keyword evidence="2" id="KW-1185">Reference proteome</keyword>
<organism evidence="1 2">
    <name type="scientific">Paraglomus occultum</name>
    <dbReference type="NCBI Taxonomy" id="144539"/>
    <lineage>
        <taxon>Eukaryota</taxon>
        <taxon>Fungi</taxon>
        <taxon>Fungi incertae sedis</taxon>
        <taxon>Mucoromycota</taxon>
        <taxon>Glomeromycotina</taxon>
        <taxon>Glomeromycetes</taxon>
        <taxon>Paraglomerales</taxon>
        <taxon>Paraglomeraceae</taxon>
        <taxon>Paraglomus</taxon>
    </lineage>
</organism>
<protein>
    <submittedName>
        <fullName evidence="1">6406_t:CDS:1</fullName>
    </submittedName>
</protein>
<dbReference type="EMBL" id="CAJVPJ010000037">
    <property type="protein sequence ID" value="CAG8463116.1"/>
    <property type="molecule type" value="Genomic_DNA"/>
</dbReference>
<evidence type="ECO:0000313" key="2">
    <source>
        <dbReference type="Proteomes" id="UP000789572"/>
    </source>
</evidence>
<dbReference type="Proteomes" id="UP000789572">
    <property type="component" value="Unassembled WGS sequence"/>
</dbReference>
<sequence length="103" mass="11602">MIPNTPTLLPKSTHLYQSMPVAMTKMNSCYVDESVSVEINTNGRTTSKVVRQSIKQQEVDEMWLAEMFEGTCFKIMVKVNWRGPKAGLGNLFGKSLGFSLRQI</sequence>
<reference evidence="1" key="1">
    <citation type="submission" date="2021-06" db="EMBL/GenBank/DDBJ databases">
        <authorList>
            <person name="Kallberg Y."/>
            <person name="Tangrot J."/>
            <person name="Rosling A."/>
        </authorList>
    </citation>
    <scope>NUCLEOTIDE SEQUENCE</scope>
    <source>
        <strain evidence="1">IA702</strain>
    </source>
</reference>
<accession>A0A9N8VW76</accession>
<evidence type="ECO:0000313" key="1">
    <source>
        <dbReference type="EMBL" id="CAG8463116.1"/>
    </source>
</evidence>
<gene>
    <name evidence="1" type="ORF">POCULU_LOCUS664</name>
</gene>
<comment type="caution">
    <text evidence="1">The sequence shown here is derived from an EMBL/GenBank/DDBJ whole genome shotgun (WGS) entry which is preliminary data.</text>
</comment>
<name>A0A9N8VW76_9GLOM</name>
<proteinExistence type="predicted"/>